<accession>A0A2T0WJU4</accession>
<dbReference type="Proteomes" id="UP000238157">
    <property type="component" value="Unassembled WGS sequence"/>
</dbReference>
<dbReference type="InterPro" id="IPR052158">
    <property type="entry name" value="INH-QAR"/>
</dbReference>
<evidence type="ECO:0000313" key="3">
    <source>
        <dbReference type="Proteomes" id="UP000238157"/>
    </source>
</evidence>
<dbReference type="Gene3D" id="3.40.50.880">
    <property type="match status" value="1"/>
</dbReference>
<proteinExistence type="predicted"/>
<gene>
    <name evidence="2" type="ORF">CLW00_10734</name>
</gene>
<feature type="domain" description="DJ-1/PfpI" evidence="1">
    <location>
        <begin position="11"/>
        <end position="180"/>
    </location>
</feature>
<sequence>MLSLMKKQKLKVVILIFEDVEVLDFAGPFEVFSVAGQLSDYKLLDVSVVGKSSKTITAKNGLKVVPDADITQAMDSDILVIPGGDGSKAVIEDLSLLSLVKNVIDRSQICMSVCSGARILAKLGYLDGKEFATHQSVYDDVMDLAKNALPQKSSRFVDLGQIMTAAGVAAGIDLALHVVQKVFGKELMQKTADYMEYPLNEKPA</sequence>
<dbReference type="EMBL" id="PVTR01000007">
    <property type="protein sequence ID" value="PRY86966.1"/>
    <property type="molecule type" value="Genomic_DNA"/>
</dbReference>
<comment type="caution">
    <text evidence="2">The sequence shown here is derived from an EMBL/GenBank/DDBJ whole genome shotgun (WGS) entry which is preliminary data.</text>
</comment>
<keyword evidence="3" id="KW-1185">Reference proteome</keyword>
<dbReference type="PANTHER" id="PTHR43130:SF3">
    <property type="entry name" value="HTH-TYPE TRANSCRIPTIONAL REGULATOR RV1931C"/>
    <property type="match status" value="1"/>
</dbReference>
<dbReference type="PANTHER" id="PTHR43130">
    <property type="entry name" value="ARAC-FAMILY TRANSCRIPTIONAL REGULATOR"/>
    <property type="match status" value="1"/>
</dbReference>
<reference evidence="2 3" key="1">
    <citation type="submission" date="2018-03" db="EMBL/GenBank/DDBJ databases">
        <title>Genomic Encyclopedia of Archaeal and Bacterial Type Strains, Phase II (KMG-II): from individual species to whole genera.</title>
        <authorList>
            <person name="Goeker M."/>
        </authorList>
    </citation>
    <scope>NUCLEOTIDE SEQUENCE [LARGE SCALE GENOMIC DNA]</scope>
    <source>
        <strain evidence="2 3">DSM 27929</strain>
    </source>
</reference>
<dbReference type="CDD" id="cd03139">
    <property type="entry name" value="GATase1_PfpI_2"/>
    <property type="match status" value="1"/>
</dbReference>
<organism evidence="2 3">
    <name type="scientific">Mongoliibacter ruber</name>
    <dbReference type="NCBI Taxonomy" id="1750599"/>
    <lineage>
        <taxon>Bacteria</taxon>
        <taxon>Pseudomonadati</taxon>
        <taxon>Bacteroidota</taxon>
        <taxon>Cytophagia</taxon>
        <taxon>Cytophagales</taxon>
        <taxon>Cyclobacteriaceae</taxon>
        <taxon>Mongoliibacter</taxon>
    </lineage>
</organism>
<protein>
    <submittedName>
        <fullName evidence="2">DJ-1/PfpI family protein</fullName>
    </submittedName>
</protein>
<dbReference type="InterPro" id="IPR029062">
    <property type="entry name" value="Class_I_gatase-like"/>
</dbReference>
<evidence type="ECO:0000259" key="1">
    <source>
        <dbReference type="Pfam" id="PF01965"/>
    </source>
</evidence>
<dbReference type="Pfam" id="PF01965">
    <property type="entry name" value="DJ-1_PfpI"/>
    <property type="match status" value="1"/>
</dbReference>
<dbReference type="AlphaFoldDB" id="A0A2T0WJU4"/>
<dbReference type="SUPFAM" id="SSF52317">
    <property type="entry name" value="Class I glutamine amidotransferase-like"/>
    <property type="match status" value="1"/>
</dbReference>
<evidence type="ECO:0000313" key="2">
    <source>
        <dbReference type="EMBL" id="PRY86966.1"/>
    </source>
</evidence>
<dbReference type="InterPro" id="IPR002818">
    <property type="entry name" value="DJ-1/PfpI"/>
</dbReference>
<name>A0A2T0WJU4_9BACT</name>